<keyword evidence="1" id="KW-0812">Transmembrane</keyword>
<name>A0ABU6CJL9_9ACTN</name>
<dbReference type="Proteomes" id="UP001352223">
    <property type="component" value="Unassembled WGS sequence"/>
</dbReference>
<evidence type="ECO:0000313" key="2">
    <source>
        <dbReference type="EMBL" id="MEB3964827.1"/>
    </source>
</evidence>
<proteinExistence type="predicted"/>
<accession>A0ABU6CJL9</accession>
<evidence type="ECO:0000313" key="3">
    <source>
        <dbReference type="Proteomes" id="UP001352223"/>
    </source>
</evidence>
<evidence type="ECO:0008006" key="4">
    <source>
        <dbReference type="Google" id="ProtNLM"/>
    </source>
</evidence>
<dbReference type="RefSeq" id="WP_324772545.1">
    <property type="nucleotide sequence ID" value="NZ_BAAATS010000006.1"/>
</dbReference>
<comment type="caution">
    <text evidence="2">The sequence shown here is derived from an EMBL/GenBank/DDBJ whole genome shotgun (WGS) entry which is preliminary data.</text>
</comment>
<dbReference type="EMBL" id="JAOZYB010000317">
    <property type="protein sequence ID" value="MEB3964827.1"/>
    <property type="molecule type" value="Genomic_DNA"/>
</dbReference>
<protein>
    <recommendedName>
        <fullName evidence="4">Vegetative cell wall protein gp1</fullName>
    </recommendedName>
</protein>
<feature type="transmembrane region" description="Helical" evidence="1">
    <location>
        <begin position="234"/>
        <end position="262"/>
    </location>
</feature>
<sequence>MNALLATLGGKLTERWLNLLVLPGALFLAATAVGTTLGHRHWNDIDRLRTTLDDLAARPALDRTGTAALLVALVLLTATAASLAAQFLGGVIERYWLRFARDPLSHVLVDRRRRRWGRREQELDAAYPVTRTDADADALTPAPAPAHDGDAVPTPVEHFARIQALTDARDRVALREPTRPTWHGDRMQATADRVEAAYGVDLAALWPRLWLILPEPAVRHIQSAHDSFSTAARLAAWAVGYALLACWWWPAALVAVGCAAVARSRARDALDALAGLIEAAVDVHGRELAGRIGLTGADEAGPLDHEAGDRMSELFRKAE</sequence>
<organism evidence="2 3">
    <name type="scientific">Streptomyces kunmingensis</name>
    <dbReference type="NCBI Taxonomy" id="68225"/>
    <lineage>
        <taxon>Bacteria</taxon>
        <taxon>Bacillati</taxon>
        <taxon>Actinomycetota</taxon>
        <taxon>Actinomycetes</taxon>
        <taxon>Kitasatosporales</taxon>
        <taxon>Streptomycetaceae</taxon>
        <taxon>Streptomyces</taxon>
    </lineage>
</organism>
<feature type="transmembrane region" description="Helical" evidence="1">
    <location>
        <begin position="67"/>
        <end position="88"/>
    </location>
</feature>
<reference evidence="2 3" key="1">
    <citation type="submission" date="2022-10" db="EMBL/GenBank/DDBJ databases">
        <authorList>
            <person name="Xie J."/>
            <person name="Shen N."/>
        </authorList>
    </citation>
    <scope>NUCLEOTIDE SEQUENCE [LARGE SCALE GENOMIC DNA]</scope>
    <source>
        <strain evidence="2 3">DSM 41681</strain>
    </source>
</reference>
<keyword evidence="3" id="KW-1185">Reference proteome</keyword>
<gene>
    <name evidence="2" type="ORF">OKJ48_32040</name>
</gene>
<evidence type="ECO:0000256" key="1">
    <source>
        <dbReference type="SAM" id="Phobius"/>
    </source>
</evidence>
<feature type="transmembrane region" description="Helical" evidence="1">
    <location>
        <begin position="20"/>
        <end position="39"/>
    </location>
</feature>
<keyword evidence="1" id="KW-1133">Transmembrane helix</keyword>
<keyword evidence="1" id="KW-0472">Membrane</keyword>